<dbReference type="OrthoDB" id="2257025at2759"/>
<dbReference type="STRING" id="4846.A0A367J0X0"/>
<gene>
    <name evidence="1" type="ORF">CU098_008475</name>
</gene>
<sequence>MYSADSGLKSKRVLLDKEVINLVSTELIGPKSIDSYYSCSTEWVDGTQSSVLYATNDGIVFPPILIEVQHVADDAFLHRVVRCCEEINKKYGAVPVVLVFVVNKMCDVIMHKASKDRKHPFLLKLPCFPWARNCLFLSGESIHDHLADSPLSPLVALGTFLATKKPCIIDHGQEQDPTIKMLYNISKNTVENENTIVDDLLSLCEKSEEIIREGVKILEEGKTPNTNKRAIDCLNDGLDIIKSYRLKYTPNGPSLPSPPI</sequence>
<comment type="caution">
    <text evidence="1">The sequence shown here is derived from an EMBL/GenBank/DDBJ whole genome shotgun (WGS) entry which is preliminary data.</text>
</comment>
<name>A0A367J0X0_RHIST</name>
<evidence type="ECO:0000313" key="2">
    <source>
        <dbReference type="Proteomes" id="UP000253551"/>
    </source>
</evidence>
<keyword evidence="2" id="KW-1185">Reference proteome</keyword>
<proteinExistence type="predicted"/>
<protein>
    <submittedName>
        <fullName evidence="1">Uncharacterized protein</fullName>
    </submittedName>
</protein>
<organism evidence="1 2">
    <name type="scientific">Rhizopus stolonifer</name>
    <name type="common">Rhizopus nigricans</name>
    <dbReference type="NCBI Taxonomy" id="4846"/>
    <lineage>
        <taxon>Eukaryota</taxon>
        <taxon>Fungi</taxon>
        <taxon>Fungi incertae sedis</taxon>
        <taxon>Mucoromycota</taxon>
        <taxon>Mucoromycotina</taxon>
        <taxon>Mucoromycetes</taxon>
        <taxon>Mucorales</taxon>
        <taxon>Mucorineae</taxon>
        <taxon>Rhizopodaceae</taxon>
        <taxon>Rhizopus</taxon>
    </lineage>
</organism>
<dbReference type="Proteomes" id="UP000253551">
    <property type="component" value="Unassembled WGS sequence"/>
</dbReference>
<evidence type="ECO:0000313" key="1">
    <source>
        <dbReference type="EMBL" id="RCH83577.1"/>
    </source>
</evidence>
<feature type="non-terminal residue" evidence="1">
    <location>
        <position position="260"/>
    </location>
</feature>
<reference evidence="1 2" key="1">
    <citation type="journal article" date="2018" name="G3 (Bethesda)">
        <title>Phylogenetic and Phylogenomic Definition of Rhizopus Species.</title>
        <authorList>
            <person name="Gryganskyi A.P."/>
            <person name="Golan J."/>
            <person name="Dolatabadi S."/>
            <person name="Mondo S."/>
            <person name="Robb S."/>
            <person name="Idnurm A."/>
            <person name="Muszewska A."/>
            <person name="Steczkiewicz K."/>
            <person name="Masonjones S."/>
            <person name="Liao H.L."/>
            <person name="Gajdeczka M.T."/>
            <person name="Anike F."/>
            <person name="Vuek A."/>
            <person name="Anishchenko I.M."/>
            <person name="Voigt K."/>
            <person name="de Hoog G.S."/>
            <person name="Smith M.E."/>
            <person name="Heitman J."/>
            <person name="Vilgalys R."/>
            <person name="Stajich J.E."/>
        </authorList>
    </citation>
    <scope>NUCLEOTIDE SEQUENCE [LARGE SCALE GENOMIC DNA]</scope>
    <source>
        <strain evidence="1 2">LSU 92-RS-03</strain>
    </source>
</reference>
<dbReference type="EMBL" id="PJQM01004702">
    <property type="protein sequence ID" value="RCH83577.1"/>
    <property type="molecule type" value="Genomic_DNA"/>
</dbReference>
<accession>A0A367J0X0</accession>
<dbReference type="AlphaFoldDB" id="A0A367J0X0"/>